<evidence type="ECO:0000256" key="1">
    <source>
        <dbReference type="SAM" id="MobiDB-lite"/>
    </source>
</evidence>
<feature type="region of interest" description="Disordered" evidence="1">
    <location>
        <begin position="556"/>
        <end position="598"/>
    </location>
</feature>
<feature type="region of interest" description="Disordered" evidence="1">
    <location>
        <begin position="618"/>
        <end position="637"/>
    </location>
</feature>
<dbReference type="AlphaFoldDB" id="A0A644XMU7"/>
<evidence type="ECO:0000313" key="2">
    <source>
        <dbReference type="EMBL" id="MPM17512.1"/>
    </source>
</evidence>
<dbReference type="EMBL" id="VSSQ01002810">
    <property type="protein sequence ID" value="MPM17512.1"/>
    <property type="molecule type" value="Genomic_DNA"/>
</dbReference>
<feature type="region of interest" description="Disordered" evidence="1">
    <location>
        <begin position="1"/>
        <end position="52"/>
    </location>
</feature>
<proteinExistence type="predicted"/>
<name>A0A644XMU7_9ZZZZ</name>
<protein>
    <submittedName>
        <fullName evidence="2">Uncharacterized protein</fullName>
    </submittedName>
</protein>
<comment type="caution">
    <text evidence="2">The sequence shown here is derived from an EMBL/GenBank/DDBJ whole genome shotgun (WGS) entry which is preliminary data.</text>
</comment>
<reference evidence="2" key="1">
    <citation type="submission" date="2019-08" db="EMBL/GenBank/DDBJ databases">
        <authorList>
            <person name="Kucharzyk K."/>
            <person name="Murdoch R.W."/>
            <person name="Higgins S."/>
            <person name="Loffler F."/>
        </authorList>
    </citation>
    <scope>NUCLEOTIDE SEQUENCE</scope>
</reference>
<organism evidence="2">
    <name type="scientific">bioreactor metagenome</name>
    <dbReference type="NCBI Taxonomy" id="1076179"/>
    <lineage>
        <taxon>unclassified sequences</taxon>
        <taxon>metagenomes</taxon>
        <taxon>ecological metagenomes</taxon>
    </lineage>
</organism>
<feature type="region of interest" description="Disordered" evidence="1">
    <location>
        <begin position="651"/>
        <end position="679"/>
    </location>
</feature>
<feature type="compositionally biased region" description="Basic and acidic residues" evidence="1">
    <location>
        <begin position="556"/>
        <end position="565"/>
    </location>
</feature>
<sequence length="702" mass="73145">MGSPYGWEWPAPPDRTGHRWARRTGGSGQQPPDRTGHRWARRPGSRVGGNRARASVQVGTVRGATVSGSEQVASRLRGHVLALERVDHRVGGADQVGPQLVAGRLVHLDRPHCVVHALQPVVPLRGGHLERFVSHPQPRVPALLGVGAGPAPVLFEEHPQPVLGRAEVLLRIHRVQVRGLPDVLVEPVHDRPEGLRPAHPLVRGGLVGGLGAGGVLTHGGPFRSRRGGAGAGGRSAAVVRGRSAAIGDVAEADGQTHRVGQVPARVRIVARQRHRVGRVDPVACRWIDQAQVRRFTGGDRAALVGQGEQRRGSVRHPIGDTGPVEQSGPDQRLDHHREGLLQADHARARIDEGMVLVLRSVRGVVGADHVDRAVGDRGPQRLDVLGGAQRWVDLEGGVVAGHQICGQQQMVRGGLGRHPDTAGLGGADDVQRLPGRHVADVVAGPGEGGELHVAGDDRRLGGRRPAAQPELAGELALVAAGVRAGQPRVLGVLGEHAVEGPDVLERPAHHLGVRDALPIVGEAPGAGGPVDQPQLGELLTGQPLGDRAARDDDAGALIGRDRGDLPGDVGGVGDRGGVRHRLDRGETAAGGRRGAGADRLGILAPGLTQVDVRVDQAGQRDQSGAVEPLDARGHGRGVPEDRAVHVHITRRAVGEGDAGDQQPGRAAGAERGDGHAVGPFLSASADVVVGPSGAVEPPPSRW</sequence>
<gene>
    <name evidence="2" type="ORF">SDC9_63907</name>
</gene>
<feature type="region of interest" description="Disordered" evidence="1">
    <location>
        <begin position="306"/>
        <end position="332"/>
    </location>
</feature>
<accession>A0A644XMU7</accession>